<evidence type="ECO:0000256" key="8">
    <source>
        <dbReference type="ARBA" id="ARBA00022801"/>
    </source>
</evidence>
<dbReference type="EC" id="3.1.4.1" evidence="5"/>
<keyword evidence="9" id="KW-0460">Magnesium</keyword>
<comment type="similarity">
    <text evidence="4">Belongs to the FAN1 family.</text>
</comment>
<evidence type="ECO:0000256" key="5">
    <source>
        <dbReference type="ARBA" id="ARBA00012029"/>
    </source>
</evidence>
<dbReference type="AlphaFoldDB" id="E3BMI7"/>
<sequence length="542" mass="63704">MSKEIELPTDYYLDNFLKLIRHSVEWYEPLLKSEERKWINKFICLKKNEQCLLVRLLSRKGCWFRSDKLIYDEIKSISLALMELEAAEFVTINPHIEVKELCIHLLTKPEIVSLFPQLKANLKKDQLIELLPADLFKHHDSLTFSIIHLSHAEIINVLLALFFGNTQQDLSQFVLNDLGLQQFENYSLEAIEPFFNHREQLDQLLTVSTLQSQYYQDKAKDADSLLALLENLPKDISHPHVERKKQHFINLLARDLERLGEYTASLKWFSHNQLPPSRERRARIFDKLNQHEKMSDIVTDMLSEPLNVAEQETATKLLNKLKRISGEKVPRVVKPKIKEYQLTLTKTHKRVEYCVKEYFEALGYEVYYAENALLNGLFGLTFWQAIFAPISGAFINQYQYRPLDLYHSDFRTKRHVTIEACFKKLTEGSAQDLIKIYHDKANISNPFVQWSRFDIHLLERSIQAIPLDTMVELFQVLFSDLKLYRNGMPDLILFKDSKYEWVEVKGPGDKIQDNQWRWFSQFLRIGVPFAVANVDFNNRISS</sequence>
<keyword evidence="13" id="KW-1185">Reference proteome</keyword>
<reference evidence="12 13" key="1">
    <citation type="journal article" date="2012" name="Int. J. Syst. Evol. Microbiol.">
        <title>Vibrio caribbeanicus sp. nov., isolated from the marine sponge Scleritoderma cyanea.</title>
        <authorList>
            <person name="Hoffmann M."/>
            <person name="Monday S.R."/>
            <person name="Allard M.W."/>
            <person name="Strain E.A."/>
            <person name="Whittaker P."/>
            <person name="Naum M."/>
            <person name="McCarthy P.J."/>
            <person name="Lopez J.V."/>
            <person name="Fischer M."/>
            <person name="Brown E.W."/>
        </authorList>
    </citation>
    <scope>NUCLEOTIDE SEQUENCE [LARGE SCALE GENOMIC DNA]</scope>
    <source>
        <strain evidence="12 13">ATCC BAA-2122</strain>
    </source>
</reference>
<name>E3BMI7_9VIBR</name>
<dbReference type="InterPro" id="IPR014883">
    <property type="entry name" value="VRR_NUC"/>
</dbReference>
<comment type="caution">
    <text evidence="12">The sequence shown here is derived from an EMBL/GenBank/DDBJ whole genome shotgun (WGS) entry which is preliminary data.</text>
</comment>
<evidence type="ECO:0000256" key="3">
    <source>
        <dbReference type="ARBA" id="ARBA00001946"/>
    </source>
</evidence>
<dbReference type="PANTHER" id="PTHR15749:SF4">
    <property type="entry name" value="FANCONI-ASSOCIATED NUCLEASE 1"/>
    <property type="match status" value="1"/>
</dbReference>
<comment type="cofactor">
    <cofactor evidence="3">
        <name>Mg(2+)</name>
        <dbReference type="ChEBI" id="CHEBI:18420"/>
    </cofactor>
</comment>
<dbReference type="InterPro" id="IPR049125">
    <property type="entry name" value="FAN1-like_WH"/>
</dbReference>
<dbReference type="Pfam" id="PF08774">
    <property type="entry name" value="VRR_NUC"/>
    <property type="match status" value="1"/>
</dbReference>
<dbReference type="Proteomes" id="UP000002943">
    <property type="component" value="Unassembled WGS sequence"/>
</dbReference>
<feature type="domain" description="VRR-NUC" evidence="11">
    <location>
        <begin position="425"/>
        <end position="536"/>
    </location>
</feature>
<dbReference type="SMART" id="SM00990">
    <property type="entry name" value="VRR_NUC"/>
    <property type="match status" value="1"/>
</dbReference>
<dbReference type="GO" id="GO:0004528">
    <property type="term" value="F:phosphodiesterase I activity"/>
    <property type="evidence" value="ECO:0007669"/>
    <property type="project" value="UniProtKB-EC"/>
</dbReference>
<dbReference type="PANTHER" id="PTHR15749">
    <property type="entry name" value="FANCONI-ASSOCIATED NUCLEASE 1"/>
    <property type="match status" value="1"/>
</dbReference>
<dbReference type="Pfam" id="PF21315">
    <property type="entry name" value="FAN1_HTH"/>
    <property type="match status" value="1"/>
</dbReference>
<gene>
    <name evidence="12" type="ORF">VIBC2010_17315</name>
</gene>
<organism evidence="12 13">
    <name type="scientific">Vibrio caribbeanicus ATCC BAA-2122</name>
    <dbReference type="NCBI Taxonomy" id="796620"/>
    <lineage>
        <taxon>Bacteria</taxon>
        <taxon>Pseudomonadati</taxon>
        <taxon>Pseudomonadota</taxon>
        <taxon>Gammaproteobacteria</taxon>
        <taxon>Vibrionales</taxon>
        <taxon>Vibrionaceae</taxon>
        <taxon>Vibrio</taxon>
    </lineage>
</organism>
<evidence type="ECO:0000256" key="9">
    <source>
        <dbReference type="ARBA" id="ARBA00022842"/>
    </source>
</evidence>
<evidence type="ECO:0000256" key="1">
    <source>
        <dbReference type="ARBA" id="ARBA00000983"/>
    </source>
</evidence>
<evidence type="ECO:0000256" key="7">
    <source>
        <dbReference type="ARBA" id="ARBA00022723"/>
    </source>
</evidence>
<dbReference type="InterPro" id="IPR011856">
    <property type="entry name" value="tRNA_endonuc-like_dom_sf"/>
</dbReference>
<dbReference type="EMBL" id="AEIU01000088">
    <property type="protein sequence ID" value="EFP95732.1"/>
    <property type="molecule type" value="Genomic_DNA"/>
</dbReference>
<dbReference type="eggNOG" id="COG2176">
    <property type="taxonomic scope" value="Bacteria"/>
</dbReference>
<dbReference type="OrthoDB" id="9803913at2"/>
<dbReference type="GO" id="GO:0036297">
    <property type="term" value="P:interstrand cross-link repair"/>
    <property type="evidence" value="ECO:0007669"/>
    <property type="project" value="InterPro"/>
</dbReference>
<dbReference type="GO" id="GO:0003676">
    <property type="term" value="F:nucleic acid binding"/>
    <property type="evidence" value="ECO:0007669"/>
    <property type="project" value="InterPro"/>
</dbReference>
<evidence type="ECO:0000259" key="11">
    <source>
        <dbReference type="SMART" id="SM00990"/>
    </source>
</evidence>
<evidence type="ECO:0000256" key="10">
    <source>
        <dbReference type="ARBA" id="ARBA00023211"/>
    </source>
</evidence>
<dbReference type="InterPro" id="IPR033315">
    <property type="entry name" value="Fan1-like"/>
</dbReference>
<evidence type="ECO:0000256" key="4">
    <source>
        <dbReference type="ARBA" id="ARBA00005533"/>
    </source>
</evidence>
<evidence type="ECO:0000313" key="12">
    <source>
        <dbReference type="EMBL" id="EFP95732.1"/>
    </source>
</evidence>
<dbReference type="Gene3D" id="3.40.1350.10">
    <property type="match status" value="1"/>
</dbReference>
<dbReference type="GO" id="GO:0046872">
    <property type="term" value="F:metal ion binding"/>
    <property type="evidence" value="ECO:0007669"/>
    <property type="project" value="UniProtKB-KW"/>
</dbReference>
<dbReference type="RefSeq" id="WP_009602327.1">
    <property type="nucleotide sequence ID" value="NZ_AEIU01000088.1"/>
</dbReference>
<evidence type="ECO:0000256" key="6">
    <source>
        <dbReference type="ARBA" id="ARBA00022722"/>
    </source>
</evidence>
<keyword evidence="10" id="KW-0464">Manganese</keyword>
<keyword evidence="6" id="KW-0540">Nuclease</keyword>
<proteinExistence type="inferred from homology"/>
<keyword evidence="8" id="KW-0378">Hydrolase</keyword>
<protein>
    <recommendedName>
        <fullName evidence="5">phosphodiesterase I</fullName>
        <ecNumber evidence="5">3.1.4.1</ecNumber>
    </recommendedName>
</protein>
<accession>E3BMI7</accession>
<evidence type="ECO:0000313" key="13">
    <source>
        <dbReference type="Proteomes" id="UP000002943"/>
    </source>
</evidence>
<evidence type="ECO:0000256" key="2">
    <source>
        <dbReference type="ARBA" id="ARBA00001936"/>
    </source>
</evidence>
<comment type="catalytic activity">
    <reaction evidence="1">
        <text>Hydrolytically removes 5'-nucleotides successively from the 3'-hydroxy termini of 3'-hydroxy-terminated oligonucleotides.</text>
        <dbReference type="EC" id="3.1.4.1"/>
    </reaction>
</comment>
<keyword evidence="7" id="KW-0479">Metal-binding</keyword>
<comment type="cofactor">
    <cofactor evidence="2">
        <name>Mn(2+)</name>
        <dbReference type="ChEBI" id="CHEBI:29035"/>
    </cofactor>
</comment>
<dbReference type="STRING" id="796620.VIBC2010_17315"/>